<proteinExistence type="predicted"/>
<dbReference type="AlphaFoldDB" id="A0AAV4QVB9"/>
<dbReference type="EMBL" id="BPLQ01004987">
    <property type="protein sequence ID" value="GIY12057.1"/>
    <property type="molecule type" value="Genomic_DNA"/>
</dbReference>
<dbReference type="Proteomes" id="UP001054837">
    <property type="component" value="Unassembled WGS sequence"/>
</dbReference>
<accession>A0AAV4QVB9</accession>
<organism evidence="1 2">
    <name type="scientific">Caerostris darwini</name>
    <dbReference type="NCBI Taxonomy" id="1538125"/>
    <lineage>
        <taxon>Eukaryota</taxon>
        <taxon>Metazoa</taxon>
        <taxon>Ecdysozoa</taxon>
        <taxon>Arthropoda</taxon>
        <taxon>Chelicerata</taxon>
        <taxon>Arachnida</taxon>
        <taxon>Araneae</taxon>
        <taxon>Araneomorphae</taxon>
        <taxon>Entelegynae</taxon>
        <taxon>Araneoidea</taxon>
        <taxon>Araneidae</taxon>
        <taxon>Caerostris</taxon>
    </lineage>
</organism>
<name>A0AAV4QVB9_9ARAC</name>
<reference evidence="1 2" key="1">
    <citation type="submission" date="2021-06" db="EMBL/GenBank/DDBJ databases">
        <title>Caerostris darwini draft genome.</title>
        <authorList>
            <person name="Kono N."/>
            <person name="Arakawa K."/>
        </authorList>
    </citation>
    <scope>NUCLEOTIDE SEQUENCE [LARGE SCALE GENOMIC DNA]</scope>
</reference>
<comment type="caution">
    <text evidence="1">The sequence shown here is derived from an EMBL/GenBank/DDBJ whole genome shotgun (WGS) entry which is preliminary data.</text>
</comment>
<keyword evidence="2" id="KW-1185">Reference proteome</keyword>
<sequence length="101" mass="11908">MLLNLVMEPKRNFETDQITIETKQLLNWEPFMIQLGSCCFYPRRFPFNSRRYLGINKGEKHIKKTEKHHFELSTCLMHVSIKKRVISRSLGGLTVIQTKLA</sequence>
<evidence type="ECO:0000313" key="1">
    <source>
        <dbReference type="EMBL" id="GIY12057.1"/>
    </source>
</evidence>
<gene>
    <name evidence="1" type="ORF">CDAR_449771</name>
</gene>
<protein>
    <submittedName>
        <fullName evidence="1">Uncharacterized protein</fullName>
    </submittedName>
</protein>
<evidence type="ECO:0000313" key="2">
    <source>
        <dbReference type="Proteomes" id="UP001054837"/>
    </source>
</evidence>